<dbReference type="KEGG" id="ppp:112278771"/>
<feature type="region of interest" description="Disordered" evidence="2">
    <location>
        <begin position="640"/>
        <end position="661"/>
    </location>
</feature>
<feature type="region of interest" description="Disordered" evidence="2">
    <location>
        <begin position="1024"/>
        <end position="1068"/>
    </location>
</feature>
<dbReference type="Pfam" id="PF26290">
    <property type="entry name" value="DUF8079"/>
    <property type="match status" value="1"/>
</dbReference>
<feature type="compositionally biased region" description="Basic and acidic residues" evidence="2">
    <location>
        <begin position="1041"/>
        <end position="1050"/>
    </location>
</feature>
<feature type="compositionally biased region" description="Low complexity" evidence="2">
    <location>
        <begin position="1052"/>
        <end position="1067"/>
    </location>
</feature>
<dbReference type="PANTHER" id="PTHR36027:SF1">
    <property type="entry name" value="MEIOSIS-SPECIFIC PROTEIN ASY3"/>
    <property type="match status" value="1"/>
</dbReference>
<keyword evidence="5" id="KW-1185">Reference proteome</keyword>
<feature type="region of interest" description="Disordered" evidence="2">
    <location>
        <begin position="1366"/>
        <end position="1389"/>
    </location>
</feature>
<feature type="coiled-coil region" evidence="1">
    <location>
        <begin position="1463"/>
        <end position="1497"/>
    </location>
</feature>
<dbReference type="InterPro" id="IPR037731">
    <property type="entry name" value="ASY3-like"/>
</dbReference>
<protein>
    <submittedName>
        <fullName evidence="3 4">Uncharacterized protein</fullName>
    </submittedName>
</protein>
<sequence length="1606" mass="178789">MTNSAPGVAENTSRKGLSSFQICSSQPGFIDPPIQDICKYLVKVVRIPQLDHSTLQRVLRALQRWLKSVSCHETPELEVVPVLAKVYDTLLQKDYGKSDVSNSLLDIIFLVEDISKVTGGKEACGTYFISRLLAVIRTKLASVNLRRATVETLCVLITRCPANQRALLEQRAHCLHLFNFLLSRCGDFQLQASIVEISYRLSRQDPELICSIKDETYKCALQSLLKVRRPNLLPEIRNLVMLVNNNTRQFRSVYSLESEWVKINGQNVTTAEERWVDFGKTHFSFHALSKTGSAQGAAAPDMLVPCQEYSCSEIFDILYIDVVGVRESTPKQLEITVNGQTSLQTSVNEQALQIKRTLIQFSFAEEDILLLGKHVLPRILPMRTKAANIKPCKTSQDISKGCIIRKSSQGIIIPTHASKDDVRAQTEPSVHLPCVTNCMKPASCSNEVPPKNALEGENDEPRASNLHPEQTSTVDWETRVDENPTKKLSSCAQIIEEALSLSLFNRISPDLQCEDVKETSVELATNIKGPAEFISMNSGDILSAAELLREEIPFRISPSKKVNVQLKGAGPSGTLDVCQHRRLRMKPSCNPRQGSEVGKFQSQNQAVPVVPQKGAYLRRRKRNIVTSTVDVKYYQEEKKPRNLVKNNGNHHSSGGSGSEIGLECEEKKSKSFSRLTNNHHESNIEKLDGRDAVSVQKLDEAVISNVTQLGCKRLHRLTMHSHSVESAQKGNSVTLCLPTVRNQTNTRSEFSFSEATLGLDSRGDNRKRRRSETEAVVIGPEREQFVLDSCTSIRRADLSIVKRQIGRPRKVDTRALNHQAMADTKSHQVYSNPSPEVHLDQQLDAAVANDIQKMNPKLARNSNTTTREQDLMASAEKVQTVKRPRGRPRKVLDSTGMSHQALPDRKHDTVCSPPTLKVALDLQSHRAVLDRDKQGIKMSPDASEKREIFPAVSLREENPAGEIHVVEQSKASSDEVIRTTLSSENMRMFQRSGTECGKRAALSTSGGTLKLKENEKVCSKFESPVMSKGPALPSTGNPDIHVLESSDQRKGLSSQRNTLTSSNTSTRQNEEVTIDHSYIHSNILPDDGKAHVHAPKLVHVDQADVKNDSPLVDKTHTSDSYDEGDRPIKILQVEPPDDKNLSPITMRGSGLVSSEAKVHDPCAITPLVDAEEFESPVAARAYKPRDGSETIEKSQLLRDDGLGSSICTPNLNKNNPSAKVVAKEKSPSYSLERLPEKNAGNKSKETHLLTKVTENFDLKNECKAAEMEKDVDLYYSTPVSAARKRRIAEHSPPDLSSSSGSSCGMAYKGKAGRKRRTFADRDSVSESEDWERVFMSNARSRSGMISCPGNGNKIKIADSVSHAHDKLLPRGDLPKSRNQPSKRSKGPKVKFTIPLAAQHNDGDGMNCVSRGKPDPMFSSELFTSMMSKVAAGSDSENEDEDGLTRSVKMVEKMLESFRRKVEVQVKEKTNQVLDNVLQDLKSEVDSFNSQVQQDLDDFVNICTRKFEKLEAKRHAHLEKGRIWQEKIAQELKIHVQESKDLFCDVKITEAELKAMAEKRRSGQKSTLCQLQEKFQQNVENAGKKICAIKKNAEQLHGLRDILKGWV</sequence>
<dbReference type="EMBL" id="ABEU02000002">
    <property type="protein sequence ID" value="PNR60578.1"/>
    <property type="molecule type" value="Genomic_DNA"/>
</dbReference>
<name>A0A2K1L3H0_PHYPA</name>
<evidence type="ECO:0000256" key="1">
    <source>
        <dbReference type="SAM" id="Coils"/>
    </source>
</evidence>
<evidence type="ECO:0000256" key="2">
    <source>
        <dbReference type="SAM" id="MobiDB-lite"/>
    </source>
</evidence>
<dbReference type="GO" id="GO:0051321">
    <property type="term" value="P:meiotic cell cycle"/>
    <property type="evidence" value="ECO:0007669"/>
    <property type="project" value="InterPro"/>
</dbReference>
<evidence type="ECO:0000313" key="4">
    <source>
        <dbReference type="EnsemblPlants" id="Pp3c2_29340V3.1"/>
    </source>
</evidence>
<dbReference type="Gramene" id="Pp3c2_29340V3.1">
    <property type="protein sequence ID" value="Pp3c2_29340V3.1"/>
    <property type="gene ID" value="Pp3c2_29340"/>
</dbReference>
<proteinExistence type="predicted"/>
<reference evidence="3 5" key="1">
    <citation type="journal article" date="2008" name="Science">
        <title>The Physcomitrella genome reveals evolutionary insights into the conquest of land by plants.</title>
        <authorList>
            <person name="Rensing S."/>
            <person name="Lang D."/>
            <person name="Zimmer A."/>
            <person name="Terry A."/>
            <person name="Salamov A."/>
            <person name="Shapiro H."/>
            <person name="Nishiyama T."/>
            <person name="Perroud P.-F."/>
            <person name="Lindquist E."/>
            <person name="Kamisugi Y."/>
            <person name="Tanahashi T."/>
            <person name="Sakakibara K."/>
            <person name="Fujita T."/>
            <person name="Oishi K."/>
            <person name="Shin-I T."/>
            <person name="Kuroki Y."/>
            <person name="Toyoda A."/>
            <person name="Suzuki Y."/>
            <person name="Hashimoto A."/>
            <person name="Yamaguchi K."/>
            <person name="Sugano A."/>
            <person name="Kohara Y."/>
            <person name="Fujiyama A."/>
            <person name="Anterola A."/>
            <person name="Aoki S."/>
            <person name="Ashton N."/>
            <person name="Barbazuk W.B."/>
            <person name="Barker E."/>
            <person name="Bennetzen J."/>
            <person name="Bezanilla M."/>
            <person name="Blankenship R."/>
            <person name="Cho S.H."/>
            <person name="Dutcher S."/>
            <person name="Estelle M."/>
            <person name="Fawcett J.A."/>
            <person name="Gundlach H."/>
            <person name="Hanada K."/>
            <person name="Heyl A."/>
            <person name="Hicks K.A."/>
            <person name="Hugh J."/>
            <person name="Lohr M."/>
            <person name="Mayer K."/>
            <person name="Melkozernov A."/>
            <person name="Murata T."/>
            <person name="Nelson D."/>
            <person name="Pils B."/>
            <person name="Prigge M."/>
            <person name="Reiss B."/>
            <person name="Renner T."/>
            <person name="Rombauts S."/>
            <person name="Rushton P."/>
            <person name="Sanderfoot A."/>
            <person name="Schween G."/>
            <person name="Shiu S.-H."/>
            <person name="Stueber K."/>
            <person name="Theodoulou F.L."/>
            <person name="Tu H."/>
            <person name="Van de Peer Y."/>
            <person name="Verrier P.J."/>
            <person name="Waters E."/>
            <person name="Wood A."/>
            <person name="Yang L."/>
            <person name="Cove D."/>
            <person name="Cuming A."/>
            <person name="Hasebe M."/>
            <person name="Lucas S."/>
            <person name="Mishler D.B."/>
            <person name="Reski R."/>
            <person name="Grigoriev I."/>
            <person name="Quatrano R.S."/>
            <person name="Boore J.L."/>
        </authorList>
    </citation>
    <scope>NUCLEOTIDE SEQUENCE [LARGE SCALE GENOMIC DNA]</scope>
    <source>
        <strain evidence="4 5">cv. Gransden 2004</strain>
    </source>
</reference>
<dbReference type="GeneID" id="112278771"/>
<dbReference type="EnsemblPlants" id="Pp3c2_29340V3.1">
    <property type="protein sequence ID" value="Pp3c2_29340V3.1"/>
    <property type="gene ID" value="Pp3c2_29340"/>
</dbReference>
<dbReference type="PaxDb" id="3218-PP1S22_119V6.1"/>
<reference evidence="4" key="3">
    <citation type="submission" date="2020-12" db="UniProtKB">
        <authorList>
            <consortium name="EnsemblPlants"/>
        </authorList>
    </citation>
    <scope>IDENTIFICATION</scope>
</reference>
<feature type="region of interest" description="Disordered" evidence="2">
    <location>
        <begin position="446"/>
        <end position="478"/>
    </location>
</feature>
<dbReference type="PANTHER" id="PTHR36027">
    <property type="entry name" value="MEIOSIS-SPECIFIC PROTEIN ASY3"/>
    <property type="match status" value="1"/>
</dbReference>
<keyword evidence="1" id="KW-0175">Coiled coil</keyword>
<gene>
    <name evidence="4" type="primary">LOC112278771</name>
    <name evidence="3" type="ORF">PHYPA_003371</name>
</gene>
<feature type="compositionally biased region" description="Basic and acidic residues" evidence="2">
    <location>
        <begin position="1366"/>
        <end position="1375"/>
    </location>
</feature>
<dbReference type="OrthoDB" id="1924994at2759"/>
<feature type="region of interest" description="Disordered" evidence="2">
    <location>
        <begin position="859"/>
        <end position="910"/>
    </location>
</feature>
<dbReference type="Proteomes" id="UP000006727">
    <property type="component" value="Chromosome 2"/>
</dbReference>
<reference evidence="3 5" key="2">
    <citation type="journal article" date="2018" name="Plant J.">
        <title>The Physcomitrella patens chromosome-scale assembly reveals moss genome structure and evolution.</title>
        <authorList>
            <person name="Lang D."/>
            <person name="Ullrich K.K."/>
            <person name="Murat F."/>
            <person name="Fuchs J."/>
            <person name="Jenkins J."/>
            <person name="Haas F.B."/>
            <person name="Piednoel M."/>
            <person name="Gundlach H."/>
            <person name="Van Bel M."/>
            <person name="Meyberg R."/>
            <person name="Vives C."/>
            <person name="Morata J."/>
            <person name="Symeonidi A."/>
            <person name="Hiss M."/>
            <person name="Muchero W."/>
            <person name="Kamisugi Y."/>
            <person name="Saleh O."/>
            <person name="Blanc G."/>
            <person name="Decker E.L."/>
            <person name="van Gessel N."/>
            <person name="Grimwood J."/>
            <person name="Hayes R.D."/>
            <person name="Graham S.W."/>
            <person name="Gunter L.E."/>
            <person name="McDaniel S.F."/>
            <person name="Hoernstein S.N.W."/>
            <person name="Larsson A."/>
            <person name="Li F.W."/>
            <person name="Perroud P.F."/>
            <person name="Phillips J."/>
            <person name="Ranjan P."/>
            <person name="Rokshar D.S."/>
            <person name="Rothfels C.J."/>
            <person name="Schneider L."/>
            <person name="Shu S."/>
            <person name="Stevenson D.W."/>
            <person name="Thummler F."/>
            <person name="Tillich M."/>
            <person name="Villarreal Aguilar J.C."/>
            <person name="Widiez T."/>
            <person name="Wong G.K."/>
            <person name="Wymore A."/>
            <person name="Zhang Y."/>
            <person name="Zimmer A.D."/>
            <person name="Quatrano R.S."/>
            <person name="Mayer K.F.X."/>
            <person name="Goodstein D."/>
            <person name="Casacuberta J.M."/>
            <person name="Vandepoele K."/>
            <person name="Reski R."/>
            <person name="Cuming A.C."/>
            <person name="Tuskan G.A."/>
            <person name="Maumus F."/>
            <person name="Salse J."/>
            <person name="Schmutz J."/>
            <person name="Rensing S.A."/>
        </authorList>
    </citation>
    <scope>NUCLEOTIDE SEQUENCE [LARGE SCALE GENOMIC DNA]</scope>
    <source>
        <strain evidence="4 5">cv. Gransden 2004</strain>
    </source>
</reference>
<feature type="compositionally biased region" description="Basic residues" evidence="2">
    <location>
        <begin position="880"/>
        <end position="889"/>
    </location>
</feature>
<accession>A0A2K1L3H0</accession>
<feature type="region of interest" description="Disordered" evidence="2">
    <location>
        <begin position="1284"/>
        <end position="1320"/>
    </location>
</feature>
<evidence type="ECO:0000313" key="3">
    <source>
        <dbReference type="EMBL" id="PNR60578.1"/>
    </source>
</evidence>
<dbReference type="InterPro" id="IPR058392">
    <property type="entry name" value="DUF8079"/>
</dbReference>
<dbReference type="RefSeq" id="XP_024368282.1">
    <property type="nucleotide sequence ID" value="XM_024512514.2"/>
</dbReference>
<organism evidence="3">
    <name type="scientific">Physcomitrium patens</name>
    <name type="common">Spreading-leaved earth moss</name>
    <name type="synonym">Physcomitrella patens</name>
    <dbReference type="NCBI Taxonomy" id="3218"/>
    <lineage>
        <taxon>Eukaryota</taxon>
        <taxon>Viridiplantae</taxon>
        <taxon>Streptophyta</taxon>
        <taxon>Embryophyta</taxon>
        <taxon>Bryophyta</taxon>
        <taxon>Bryophytina</taxon>
        <taxon>Bryopsida</taxon>
        <taxon>Funariidae</taxon>
        <taxon>Funariales</taxon>
        <taxon>Funariaceae</taxon>
        <taxon>Physcomitrium</taxon>
    </lineage>
</organism>
<evidence type="ECO:0000313" key="5">
    <source>
        <dbReference type="Proteomes" id="UP000006727"/>
    </source>
</evidence>